<dbReference type="Proteomes" id="UP000050741">
    <property type="component" value="Unassembled WGS sequence"/>
</dbReference>
<reference evidence="2" key="1">
    <citation type="submission" date="2014-05" db="EMBL/GenBank/DDBJ databases">
        <title>The genome and life-stage specific transcriptomes of Globodera pallida elucidate key aspects of plant parasitism by a cyst nematode.</title>
        <authorList>
            <person name="Cotton J.A."/>
            <person name="Lilley C.J."/>
            <person name="Jones L.M."/>
            <person name="Kikuchi T."/>
            <person name="Reid A.J."/>
            <person name="Thorpe P."/>
            <person name="Tsai I.J."/>
            <person name="Beasley H."/>
            <person name="Blok V."/>
            <person name="Cock P.J.A."/>
            <person name="Van den Akker S.E."/>
            <person name="Holroyd N."/>
            <person name="Hunt M."/>
            <person name="Mantelin S."/>
            <person name="Naghra H."/>
            <person name="Pain A."/>
            <person name="Palomares-Rius J.E."/>
            <person name="Zarowiecki M."/>
            <person name="Berriman M."/>
            <person name="Jones J.T."/>
            <person name="Urwin P.E."/>
        </authorList>
    </citation>
    <scope>NUCLEOTIDE SEQUENCE [LARGE SCALE GENOMIC DNA]</scope>
    <source>
        <strain evidence="2">Lindley</strain>
    </source>
</reference>
<feature type="region of interest" description="Disordered" evidence="1">
    <location>
        <begin position="247"/>
        <end position="305"/>
    </location>
</feature>
<feature type="compositionally biased region" description="Basic and acidic residues" evidence="1">
    <location>
        <begin position="159"/>
        <end position="170"/>
    </location>
</feature>
<evidence type="ECO:0000313" key="3">
    <source>
        <dbReference type="WBParaSite" id="GPLIN_000488300"/>
    </source>
</evidence>
<feature type="region of interest" description="Disordered" evidence="1">
    <location>
        <begin position="126"/>
        <end position="147"/>
    </location>
</feature>
<accession>A0A183BW94</accession>
<feature type="region of interest" description="Disordered" evidence="1">
    <location>
        <begin position="159"/>
        <end position="178"/>
    </location>
</feature>
<organism evidence="2 3">
    <name type="scientific">Globodera pallida</name>
    <name type="common">Potato cyst nematode worm</name>
    <name type="synonym">Heterodera pallida</name>
    <dbReference type="NCBI Taxonomy" id="36090"/>
    <lineage>
        <taxon>Eukaryota</taxon>
        <taxon>Metazoa</taxon>
        <taxon>Ecdysozoa</taxon>
        <taxon>Nematoda</taxon>
        <taxon>Chromadorea</taxon>
        <taxon>Rhabditida</taxon>
        <taxon>Tylenchina</taxon>
        <taxon>Tylenchomorpha</taxon>
        <taxon>Tylenchoidea</taxon>
        <taxon>Heteroderidae</taxon>
        <taxon>Heteroderinae</taxon>
        <taxon>Globodera</taxon>
    </lineage>
</organism>
<feature type="compositionally biased region" description="Polar residues" evidence="1">
    <location>
        <begin position="286"/>
        <end position="305"/>
    </location>
</feature>
<feature type="compositionally biased region" description="Basic and acidic residues" evidence="1">
    <location>
        <begin position="260"/>
        <end position="281"/>
    </location>
</feature>
<proteinExistence type="predicted"/>
<name>A0A183BW94_GLOPA</name>
<reference evidence="3" key="2">
    <citation type="submission" date="2016-06" db="UniProtKB">
        <authorList>
            <consortium name="WormBaseParasite"/>
        </authorList>
    </citation>
    <scope>IDENTIFICATION</scope>
</reference>
<dbReference type="WBParaSite" id="GPLIN_000488300">
    <property type="protein sequence ID" value="GPLIN_000488300"/>
    <property type="gene ID" value="GPLIN_000488300"/>
</dbReference>
<feature type="region of interest" description="Disordered" evidence="1">
    <location>
        <begin position="1"/>
        <end position="53"/>
    </location>
</feature>
<dbReference type="AlphaFoldDB" id="A0A183BW94"/>
<protein>
    <submittedName>
        <fullName evidence="3">Sister chromatid cohesion protein</fullName>
    </submittedName>
</protein>
<feature type="compositionally biased region" description="Polar residues" evidence="1">
    <location>
        <begin position="17"/>
        <end position="45"/>
    </location>
</feature>
<keyword evidence="2" id="KW-1185">Reference proteome</keyword>
<sequence length="676" mass="75520">MAAIKRVPIKKRGRKGQASSSQPTQTKEADNSPPNESANQLTDQGPVSADAVVPIESIDPLDIDQENGMQFLQLDNFNLDNELASPVQPTMPPYFSRDEEMPDLRSPIQQLADKIRQNALLSLPGRAGGSGSSLPPKIQNLDTDSRKASTQKVYEALKKAHEKQKGKMPIDFRPSGGVQVDDDRPIHLQLDDFILEWLNVNGEDANQGGEAVQEEADFKLIEQYLRSRSDSPNSNEEHGHRMIAVPMATNSGTSSNSNKAENKSAKSVDKKTLQIFRELKMRRPSPTRSPTANADSPSSRANWATVSPQIPFESPLLYNRNMANNSESSILKGSNSPTNVTQNPNSPSNLLLRGSSATAAQKMKGIGPGDASSNLATNIQRQRPIQIEEIIVQTVAESIRALGKSPKIRFGFVASDTLPFALDIDVNGILKLINKRKKNVSYNAENVIYSLKLRKNERVNQILFEIVEESSELRGQMLQDLLQALKWLENLYQLEGAIQLTNFGIWLLFSRHALQSVGMEWRPTTQKGLINKIDNQLIEEQMDDNYSAQAVSAWTILKKMGDSAVFEKFKAIFNSLVDKVKKCKMAMEHSKMPVKAMTMLGVMRQIRDELAKSDFDKIMMPKLSEERANGLQIVEKSLALLNAKIKSFIIRQRKELWDVHEFCKKLMESETNTLNP</sequence>
<evidence type="ECO:0000313" key="2">
    <source>
        <dbReference type="Proteomes" id="UP000050741"/>
    </source>
</evidence>
<evidence type="ECO:0000256" key="1">
    <source>
        <dbReference type="SAM" id="MobiDB-lite"/>
    </source>
</evidence>